<organism evidence="8">
    <name type="scientific">Dastarcus helophoroides</name>
    <dbReference type="NCBI Taxonomy" id="1169899"/>
    <lineage>
        <taxon>Eukaryota</taxon>
        <taxon>Metazoa</taxon>
        <taxon>Ecdysozoa</taxon>
        <taxon>Arthropoda</taxon>
        <taxon>Hexapoda</taxon>
        <taxon>Insecta</taxon>
        <taxon>Pterygota</taxon>
        <taxon>Neoptera</taxon>
        <taxon>Endopterygota</taxon>
        <taxon>Coleoptera</taxon>
        <taxon>Polyphaga</taxon>
        <taxon>Cucujiformia</taxon>
        <taxon>Coccinelloidea</taxon>
        <taxon>Bothrideridae</taxon>
        <taxon>Dastarcus</taxon>
    </lineage>
</organism>
<dbReference type="InterPro" id="IPR002398">
    <property type="entry name" value="Pept_C14"/>
</dbReference>
<dbReference type="Gene3D" id="3.40.50.1460">
    <property type="match status" value="1"/>
</dbReference>
<dbReference type="GO" id="GO:0006915">
    <property type="term" value="P:apoptotic process"/>
    <property type="evidence" value="ECO:0007669"/>
    <property type="project" value="UniProtKB-KW"/>
</dbReference>
<dbReference type="PRINTS" id="PR00376">
    <property type="entry name" value="IL1BCENZYME"/>
</dbReference>
<dbReference type="InterPro" id="IPR015917">
    <property type="entry name" value="Pept_C14A"/>
</dbReference>
<evidence type="ECO:0000313" key="8">
    <source>
        <dbReference type="EMBL" id="ALE99273.1"/>
    </source>
</evidence>
<evidence type="ECO:0000256" key="2">
    <source>
        <dbReference type="ARBA" id="ARBA00022670"/>
    </source>
</evidence>
<dbReference type="Pfam" id="PF00656">
    <property type="entry name" value="Peptidase_C14"/>
    <property type="match status" value="1"/>
</dbReference>
<feature type="non-terminal residue" evidence="8">
    <location>
        <position position="1"/>
    </location>
</feature>
<dbReference type="AlphaFoldDB" id="A0A0M4QZ03"/>
<dbReference type="GO" id="GO:0006508">
    <property type="term" value="P:proteolysis"/>
    <property type="evidence" value="ECO:0007669"/>
    <property type="project" value="UniProtKB-KW"/>
</dbReference>
<evidence type="ECO:0000256" key="3">
    <source>
        <dbReference type="ARBA" id="ARBA00022703"/>
    </source>
</evidence>
<dbReference type="EMBL" id="KR088968">
    <property type="protein sequence ID" value="ALE99273.1"/>
    <property type="molecule type" value="mRNA"/>
</dbReference>
<dbReference type="InterPro" id="IPR001309">
    <property type="entry name" value="Pept_C14_p20"/>
</dbReference>
<dbReference type="SUPFAM" id="SSF52129">
    <property type="entry name" value="Caspase-like"/>
    <property type="match status" value="1"/>
</dbReference>
<proteinExistence type="evidence at transcript level"/>
<dbReference type="InterPro" id="IPR029030">
    <property type="entry name" value="Caspase-like_dom_sf"/>
</dbReference>
<keyword evidence="2" id="KW-0645">Protease</keyword>
<evidence type="ECO:0000256" key="1">
    <source>
        <dbReference type="ARBA" id="ARBA00010134"/>
    </source>
</evidence>
<dbReference type="PANTHER" id="PTHR47901">
    <property type="entry name" value="CASPASE RECRUITMENT DOMAIN-CONTAINING PROTEIN 18"/>
    <property type="match status" value="1"/>
</dbReference>
<reference evidence="8" key="1">
    <citation type="submission" date="2015-04" db="EMBL/GenBank/DDBJ databases">
        <title>Two caspase genes of Dastarcus helophoroides (Coleoptera: Bothrideridae), and their transcript levels under different development stages and treatments.</title>
        <authorList>
            <person name="Vu T."/>
            <person name="Pham T."/>
            <person name="Li M."/>
            <person name="Guo R."/>
        </authorList>
    </citation>
    <scope>NUCLEOTIDE SEQUENCE</scope>
</reference>
<dbReference type="InterPro" id="IPR011600">
    <property type="entry name" value="Pept_C14_caspase"/>
</dbReference>
<dbReference type="GO" id="GO:0004197">
    <property type="term" value="F:cysteine-type endopeptidase activity"/>
    <property type="evidence" value="ECO:0007669"/>
    <property type="project" value="InterPro"/>
</dbReference>
<feature type="domain" description="Caspase family p20" evidence="7">
    <location>
        <begin position="1"/>
        <end position="91"/>
    </location>
</feature>
<sequence length="225" mass="25740">MKVYCHENVPGEKMKVILKDFAQYSPEKVADICFIIIMCHGHLENNVLHAVGTDDVKVRTSWIENLFDNHSCTLFYKKPKVFIYQMCRGESLDYASFEIATTHTDSSERTTTVVERTQTDSISSASSIKRTFEDILIAHATLKGYQANRDVYLGSWFIQLVCSVFMEHAHDTHIFDLFQEVNNRLGKMVSEKGVIQSSEQTTVGFKPLYLHPGIYEDDEGNIQKL</sequence>
<evidence type="ECO:0000259" key="6">
    <source>
        <dbReference type="PROSITE" id="PS50207"/>
    </source>
</evidence>
<name>A0A0M4QZ03_9CUCU</name>
<dbReference type="PANTHER" id="PTHR47901:SF8">
    <property type="entry name" value="CASPASE-3"/>
    <property type="match status" value="1"/>
</dbReference>
<accession>A0A0M4QZ03</accession>
<evidence type="ECO:0000256" key="5">
    <source>
        <dbReference type="RuleBase" id="RU003971"/>
    </source>
</evidence>
<dbReference type="PROSITE" id="PS50208">
    <property type="entry name" value="CASPASE_P20"/>
    <property type="match status" value="1"/>
</dbReference>
<comment type="similarity">
    <text evidence="1 5">Belongs to the peptidase C14A family.</text>
</comment>
<dbReference type="SMART" id="SM00115">
    <property type="entry name" value="CASc"/>
    <property type="match status" value="1"/>
</dbReference>
<dbReference type="InterPro" id="IPR002138">
    <property type="entry name" value="Pept_C14_p10"/>
</dbReference>
<evidence type="ECO:0000256" key="4">
    <source>
        <dbReference type="ARBA" id="ARBA00022801"/>
    </source>
</evidence>
<keyword evidence="3" id="KW-0053">Apoptosis</keyword>
<evidence type="ECO:0000259" key="7">
    <source>
        <dbReference type="PROSITE" id="PS50208"/>
    </source>
</evidence>
<protein>
    <submittedName>
        <fullName evidence="8">Caspase-like protein</fullName>
    </submittedName>
</protein>
<keyword evidence="4" id="KW-0378">Hydrolase</keyword>
<feature type="domain" description="Caspase family p10" evidence="6">
    <location>
        <begin position="134"/>
        <end position="212"/>
    </location>
</feature>
<dbReference type="PROSITE" id="PS50207">
    <property type="entry name" value="CASPASE_P10"/>
    <property type="match status" value="1"/>
</dbReference>